<gene>
    <name evidence="2" type="ORF">M408DRAFT_97985</name>
</gene>
<keyword evidence="3" id="KW-1185">Reference proteome</keyword>
<name>A0A0C3BCK1_SERVB</name>
<proteinExistence type="predicted"/>
<feature type="region of interest" description="Disordered" evidence="1">
    <location>
        <begin position="40"/>
        <end position="70"/>
    </location>
</feature>
<feature type="compositionally biased region" description="Polar residues" evidence="1">
    <location>
        <begin position="46"/>
        <end position="64"/>
    </location>
</feature>
<evidence type="ECO:0000313" key="3">
    <source>
        <dbReference type="Proteomes" id="UP000054097"/>
    </source>
</evidence>
<evidence type="ECO:0000256" key="1">
    <source>
        <dbReference type="SAM" id="MobiDB-lite"/>
    </source>
</evidence>
<dbReference type="AlphaFoldDB" id="A0A0C3BCK1"/>
<reference evidence="2 3" key="1">
    <citation type="submission" date="2014-04" db="EMBL/GenBank/DDBJ databases">
        <authorList>
            <consortium name="DOE Joint Genome Institute"/>
            <person name="Kuo A."/>
            <person name="Zuccaro A."/>
            <person name="Kohler A."/>
            <person name="Nagy L.G."/>
            <person name="Floudas D."/>
            <person name="Copeland A."/>
            <person name="Barry K.W."/>
            <person name="Cichocki N."/>
            <person name="Veneault-Fourrey C."/>
            <person name="LaButti K."/>
            <person name="Lindquist E.A."/>
            <person name="Lipzen A."/>
            <person name="Lundell T."/>
            <person name="Morin E."/>
            <person name="Murat C."/>
            <person name="Sun H."/>
            <person name="Tunlid A."/>
            <person name="Henrissat B."/>
            <person name="Grigoriev I.V."/>
            <person name="Hibbett D.S."/>
            <person name="Martin F."/>
            <person name="Nordberg H.P."/>
            <person name="Cantor M.N."/>
            <person name="Hua S.X."/>
        </authorList>
    </citation>
    <scope>NUCLEOTIDE SEQUENCE [LARGE SCALE GENOMIC DNA]</scope>
    <source>
        <strain evidence="2 3">MAFF 305830</strain>
    </source>
</reference>
<dbReference type="HOGENOM" id="CLU_2759396_0_0_1"/>
<protein>
    <submittedName>
        <fullName evidence="2">Uncharacterized protein</fullName>
    </submittedName>
</protein>
<reference evidence="3" key="2">
    <citation type="submission" date="2015-01" db="EMBL/GenBank/DDBJ databases">
        <title>Evolutionary Origins and Diversification of the Mycorrhizal Mutualists.</title>
        <authorList>
            <consortium name="DOE Joint Genome Institute"/>
            <consortium name="Mycorrhizal Genomics Consortium"/>
            <person name="Kohler A."/>
            <person name="Kuo A."/>
            <person name="Nagy L.G."/>
            <person name="Floudas D."/>
            <person name="Copeland A."/>
            <person name="Barry K.W."/>
            <person name="Cichocki N."/>
            <person name="Veneault-Fourrey C."/>
            <person name="LaButti K."/>
            <person name="Lindquist E.A."/>
            <person name="Lipzen A."/>
            <person name="Lundell T."/>
            <person name="Morin E."/>
            <person name="Murat C."/>
            <person name="Riley R."/>
            <person name="Ohm R."/>
            <person name="Sun H."/>
            <person name="Tunlid A."/>
            <person name="Henrissat B."/>
            <person name="Grigoriev I.V."/>
            <person name="Hibbett D.S."/>
            <person name="Martin F."/>
        </authorList>
    </citation>
    <scope>NUCLEOTIDE SEQUENCE [LARGE SCALE GENOMIC DNA]</scope>
    <source>
        <strain evidence="3">MAFF 305830</strain>
    </source>
</reference>
<dbReference type="Proteomes" id="UP000054097">
    <property type="component" value="Unassembled WGS sequence"/>
</dbReference>
<accession>A0A0C3BCK1</accession>
<organism evidence="2 3">
    <name type="scientific">Serendipita vermifera MAFF 305830</name>
    <dbReference type="NCBI Taxonomy" id="933852"/>
    <lineage>
        <taxon>Eukaryota</taxon>
        <taxon>Fungi</taxon>
        <taxon>Dikarya</taxon>
        <taxon>Basidiomycota</taxon>
        <taxon>Agaricomycotina</taxon>
        <taxon>Agaricomycetes</taxon>
        <taxon>Sebacinales</taxon>
        <taxon>Serendipitaceae</taxon>
        <taxon>Serendipita</taxon>
    </lineage>
</organism>
<evidence type="ECO:0000313" key="2">
    <source>
        <dbReference type="EMBL" id="KIM34550.1"/>
    </source>
</evidence>
<sequence length="70" mass="7747">MEWEKLGETASLTEAYLGKIEIEREMNKVVEKLLALDNWVAPESPSGPSRSNTSGSTLPSYSRANTRDGF</sequence>
<dbReference type="EMBL" id="KN824277">
    <property type="protein sequence ID" value="KIM34550.1"/>
    <property type="molecule type" value="Genomic_DNA"/>
</dbReference>